<dbReference type="AlphaFoldDB" id="A0A1M5NRS6"/>
<keyword evidence="2" id="KW-1185">Reference proteome</keyword>
<reference evidence="1 2" key="1">
    <citation type="submission" date="2016-11" db="EMBL/GenBank/DDBJ databases">
        <authorList>
            <person name="Jaros S."/>
            <person name="Januszkiewicz K."/>
            <person name="Wedrychowicz H."/>
        </authorList>
    </citation>
    <scope>NUCLEOTIDE SEQUENCE [LARGE SCALE GENOMIC DNA]</scope>
    <source>
        <strain evidence="1 2">IBRC-M 10683</strain>
    </source>
</reference>
<dbReference type="Proteomes" id="UP000183988">
    <property type="component" value="Unassembled WGS sequence"/>
</dbReference>
<evidence type="ECO:0000313" key="1">
    <source>
        <dbReference type="EMBL" id="SHG92251.1"/>
    </source>
</evidence>
<organism evidence="1 2">
    <name type="scientific">Ornithinibacillus halophilus</name>
    <dbReference type="NCBI Taxonomy" id="930117"/>
    <lineage>
        <taxon>Bacteria</taxon>
        <taxon>Bacillati</taxon>
        <taxon>Bacillota</taxon>
        <taxon>Bacilli</taxon>
        <taxon>Bacillales</taxon>
        <taxon>Bacillaceae</taxon>
        <taxon>Ornithinibacillus</taxon>
    </lineage>
</organism>
<name>A0A1M5NRS6_9BACI</name>
<gene>
    <name evidence="1" type="ORF">SAMN05216225_10884</name>
</gene>
<sequence>MRELIGTCQECEKDIYCENGFLNGVHEDGKLLCFECDKKEG</sequence>
<protein>
    <submittedName>
        <fullName evidence="1">Uncharacterized protein</fullName>
    </submittedName>
</protein>
<proteinExistence type="predicted"/>
<evidence type="ECO:0000313" key="2">
    <source>
        <dbReference type="Proteomes" id="UP000183988"/>
    </source>
</evidence>
<dbReference type="RefSeq" id="WP_268801948.1">
    <property type="nucleotide sequence ID" value="NZ_FQVW01000088.1"/>
</dbReference>
<dbReference type="EMBL" id="FQVW01000088">
    <property type="protein sequence ID" value="SHG92251.1"/>
    <property type="molecule type" value="Genomic_DNA"/>
</dbReference>
<accession>A0A1M5NRS6</accession>